<evidence type="ECO:0000256" key="4">
    <source>
        <dbReference type="ARBA" id="ARBA00022927"/>
    </source>
</evidence>
<keyword evidence="4" id="KW-0653">Protein transport</keyword>
<dbReference type="FunCoup" id="D8SPG2">
    <property type="interactions" value="4567"/>
</dbReference>
<gene>
    <name evidence="10" type="ORF">SELMODRAFT_446189</name>
</gene>
<accession>D8SPG2</accession>
<dbReference type="GO" id="GO:0005484">
    <property type="term" value="F:SNAP receptor activity"/>
    <property type="evidence" value="ECO:0000318"/>
    <property type="project" value="GO_Central"/>
</dbReference>
<dbReference type="eggNOG" id="KOG3202">
    <property type="taxonomic scope" value="Eukaryota"/>
</dbReference>
<dbReference type="CDD" id="cd15841">
    <property type="entry name" value="SNARE_Qc"/>
    <property type="match status" value="1"/>
</dbReference>
<dbReference type="GO" id="GO:0048278">
    <property type="term" value="P:vesicle docking"/>
    <property type="evidence" value="ECO:0000318"/>
    <property type="project" value="GO_Central"/>
</dbReference>
<dbReference type="SUPFAM" id="SSF58038">
    <property type="entry name" value="SNARE fusion complex"/>
    <property type="match status" value="1"/>
</dbReference>
<name>D8SPG2_SELML</name>
<evidence type="ECO:0000256" key="3">
    <source>
        <dbReference type="ARBA" id="ARBA00022692"/>
    </source>
</evidence>
<feature type="domain" description="T-SNARE coiled-coil homology" evidence="9">
    <location>
        <begin position="132"/>
        <end position="194"/>
    </location>
</feature>
<dbReference type="PROSITE" id="PS50192">
    <property type="entry name" value="T_SNARE"/>
    <property type="match status" value="1"/>
</dbReference>
<keyword evidence="11" id="KW-1185">Reference proteome</keyword>
<dbReference type="EMBL" id="GL377631">
    <property type="protein sequence ID" value="EFJ13775.1"/>
    <property type="molecule type" value="Genomic_DNA"/>
</dbReference>
<dbReference type="AlphaFoldDB" id="D8SPG2"/>
<evidence type="ECO:0000313" key="10">
    <source>
        <dbReference type="EMBL" id="EFJ13775.1"/>
    </source>
</evidence>
<keyword evidence="3 8" id="KW-0812">Transmembrane</keyword>
<sequence>MADAWAKELDEATRLAEEVKGSIANANSGGMSRGERSRLLSTTKRKILILDNKVNRLTSTLETLRGQLSEKEFFRCQDAIISLGLRVKQLDSSYKSSQNARDDLLADGTRGPPVETDKTTGLDNYGLIAFQRQTMKDQDVDLEDLEKSVISTKHIALTVNEELDLQAHLLDDMDRHADRTNTVLQNVHKRLVVLSKRAGSSALGCLCLMMLVVVALLLVLLKLIHVW</sequence>
<dbReference type="OrthoDB" id="428895at2759"/>
<dbReference type="Pfam" id="PF05739">
    <property type="entry name" value="SNARE"/>
    <property type="match status" value="1"/>
</dbReference>
<feature type="transmembrane region" description="Helical" evidence="8">
    <location>
        <begin position="198"/>
        <end position="221"/>
    </location>
</feature>
<proteinExistence type="predicted"/>
<evidence type="ECO:0000313" key="11">
    <source>
        <dbReference type="Proteomes" id="UP000001514"/>
    </source>
</evidence>
<dbReference type="Proteomes" id="UP000001514">
    <property type="component" value="Unassembled WGS sequence"/>
</dbReference>
<dbReference type="OMA" id="SAWQDQD"/>
<dbReference type="GO" id="GO:0000149">
    <property type="term" value="F:SNARE binding"/>
    <property type="evidence" value="ECO:0000318"/>
    <property type="project" value="GO_Central"/>
</dbReference>
<evidence type="ECO:0000256" key="7">
    <source>
        <dbReference type="SAM" id="MobiDB-lite"/>
    </source>
</evidence>
<evidence type="ECO:0000256" key="6">
    <source>
        <dbReference type="ARBA" id="ARBA00023136"/>
    </source>
</evidence>
<dbReference type="PANTHER" id="PTHR12791">
    <property type="entry name" value="GOLGI SNARE BET1-RELATED"/>
    <property type="match status" value="1"/>
</dbReference>
<dbReference type="KEGG" id="smo:SELMODRAFT_446189"/>
<organism evidence="11">
    <name type="scientific">Selaginella moellendorffii</name>
    <name type="common">Spikemoss</name>
    <dbReference type="NCBI Taxonomy" id="88036"/>
    <lineage>
        <taxon>Eukaryota</taxon>
        <taxon>Viridiplantae</taxon>
        <taxon>Streptophyta</taxon>
        <taxon>Embryophyta</taxon>
        <taxon>Tracheophyta</taxon>
        <taxon>Lycopodiopsida</taxon>
        <taxon>Selaginellales</taxon>
        <taxon>Selaginellaceae</taxon>
        <taxon>Selaginella</taxon>
    </lineage>
</organism>
<keyword evidence="5 8" id="KW-1133">Transmembrane helix</keyword>
<dbReference type="InParanoid" id="D8SPG2"/>
<evidence type="ECO:0000259" key="9">
    <source>
        <dbReference type="PROSITE" id="PS50192"/>
    </source>
</evidence>
<dbReference type="STRING" id="88036.D8SPG2"/>
<keyword evidence="2" id="KW-0813">Transport</keyword>
<dbReference type="InterPro" id="IPR000727">
    <property type="entry name" value="T_SNARE_dom"/>
</dbReference>
<comment type="subcellular location">
    <subcellularLocation>
        <location evidence="1">Membrane</location>
        <topology evidence="1">Single-pass membrane protein</topology>
    </subcellularLocation>
</comment>
<dbReference type="GO" id="GO:0006906">
    <property type="term" value="P:vesicle fusion"/>
    <property type="evidence" value="ECO:0000318"/>
    <property type="project" value="GO_Central"/>
</dbReference>
<dbReference type="Gene3D" id="1.20.5.110">
    <property type="match status" value="1"/>
</dbReference>
<dbReference type="HOGENOM" id="CLU_074236_0_0_1"/>
<feature type="region of interest" description="Disordered" evidence="7">
    <location>
        <begin position="98"/>
        <end position="117"/>
    </location>
</feature>
<evidence type="ECO:0000256" key="1">
    <source>
        <dbReference type="ARBA" id="ARBA00004167"/>
    </source>
</evidence>
<evidence type="ECO:0000256" key="5">
    <source>
        <dbReference type="ARBA" id="ARBA00022989"/>
    </source>
</evidence>
<dbReference type="GO" id="GO:0031201">
    <property type="term" value="C:SNARE complex"/>
    <property type="evidence" value="ECO:0000318"/>
    <property type="project" value="GO_Central"/>
</dbReference>
<evidence type="ECO:0000256" key="2">
    <source>
        <dbReference type="ARBA" id="ARBA00022448"/>
    </source>
</evidence>
<keyword evidence="6 8" id="KW-0472">Membrane</keyword>
<dbReference type="GO" id="GO:0006886">
    <property type="term" value="P:intracellular protein transport"/>
    <property type="evidence" value="ECO:0000318"/>
    <property type="project" value="GO_Central"/>
</dbReference>
<dbReference type="SMART" id="SM00397">
    <property type="entry name" value="t_SNARE"/>
    <property type="match status" value="1"/>
</dbReference>
<dbReference type="Gramene" id="EFJ13775">
    <property type="protein sequence ID" value="EFJ13775"/>
    <property type="gene ID" value="SELMODRAFT_446189"/>
</dbReference>
<evidence type="ECO:0000256" key="8">
    <source>
        <dbReference type="SAM" id="Phobius"/>
    </source>
</evidence>
<dbReference type="GO" id="GO:0012505">
    <property type="term" value="C:endomembrane system"/>
    <property type="evidence" value="ECO:0000318"/>
    <property type="project" value="GO_Central"/>
</dbReference>
<reference evidence="10 11" key="1">
    <citation type="journal article" date="2011" name="Science">
        <title>The Selaginella genome identifies genetic changes associated with the evolution of vascular plants.</title>
        <authorList>
            <person name="Banks J.A."/>
            <person name="Nishiyama T."/>
            <person name="Hasebe M."/>
            <person name="Bowman J.L."/>
            <person name="Gribskov M."/>
            <person name="dePamphilis C."/>
            <person name="Albert V.A."/>
            <person name="Aono N."/>
            <person name="Aoyama T."/>
            <person name="Ambrose B.A."/>
            <person name="Ashton N.W."/>
            <person name="Axtell M.J."/>
            <person name="Barker E."/>
            <person name="Barker M.S."/>
            <person name="Bennetzen J.L."/>
            <person name="Bonawitz N.D."/>
            <person name="Chapple C."/>
            <person name="Cheng C."/>
            <person name="Correa L.G."/>
            <person name="Dacre M."/>
            <person name="DeBarry J."/>
            <person name="Dreyer I."/>
            <person name="Elias M."/>
            <person name="Engstrom E.M."/>
            <person name="Estelle M."/>
            <person name="Feng L."/>
            <person name="Finet C."/>
            <person name="Floyd S.K."/>
            <person name="Frommer W.B."/>
            <person name="Fujita T."/>
            <person name="Gramzow L."/>
            <person name="Gutensohn M."/>
            <person name="Harholt J."/>
            <person name="Hattori M."/>
            <person name="Heyl A."/>
            <person name="Hirai T."/>
            <person name="Hiwatashi Y."/>
            <person name="Ishikawa M."/>
            <person name="Iwata M."/>
            <person name="Karol K.G."/>
            <person name="Koehler B."/>
            <person name="Kolukisaoglu U."/>
            <person name="Kubo M."/>
            <person name="Kurata T."/>
            <person name="Lalonde S."/>
            <person name="Li K."/>
            <person name="Li Y."/>
            <person name="Litt A."/>
            <person name="Lyons E."/>
            <person name="Manning G."/>
            <person name="Maruyama T."/>
            <person name="Michael T.P."/>
            <person name="Mikami K."/>
            <person name="Miyazaki S."/>
            <person name="Morinaga S."/>
            <person name="Murata T."/>
            <person name="Mueller-Roeber B."/>
            <person name="Nelson D.R."/>
            <person name="Obara M."/>
            <person name="Oguri Y."/>
            <person name="Olmstead R.G."/>
            <person name="Onodera N."/>
            <person name="Petersen B.L."/>
            <person name="Pils B."/>
            <person name="Prigge M."/>
            <person name="Rensing S.A."/>
            <person name="Riano-Pachon D.M."/>
            <person name="Roberts A.W."/>
            <person name="Sato Y."/>
            <person name="Scheller H.V."/>
            <person name="Schulz B."/>
            <person name="Schulz C."/>
            <person name="Shakirov E.V."/>
            <person name="Shibagaki N."/>
            <person name="Shinohara N."/>
            <person name="Shippen D.E."/>
            <person name="Soerensen I."/>
            <person name="Sotooka R."/>
            <person name="Sugimoto N."/>
            <person name="Sugita M."/>
            <person name="Sumikawa N."/>
            <person name="Tanurdzic M."/>
            <person name="Theissen G."/>
            <person name="Ulvskov P."/>
            <person name="Wakazuki S."/>
            <person name="Weng J.K."/>
            <person name="Willats W.W."/>
            <person name="Wipf D."/>
            <person name="Wolf P.G."/>
            <person name="Yang L."/>
            <person name="Zimmer A.D."/>
            <person name="Zhu Q."/>
            <person name="Mitros T."/>
            <person name="Hellsten U."/>
            <person name="Loque D."/>
            <person name="Otillar R."/>
            <person name="Salamov A."/>
            <person name="Schmutz J."/>
            <person name="Shapiro H."/>
            <person name="Lindquist E."/>
            <person name="Lucas S."/>
            <person name="Rokhsar D."/>
            <person name="Grigoriev I.V."/>
        </authorList>
    </citation>
    <scope>NUCLEOTIDE SEQUENCE [LARGE SCALE GENOMIC DNA]</scope>
</reference>
<protein>
    <recommendedName>
        <fullName evidence="9">t-SNARE coiled-coil homology domain-containing protein</fullName>
    </recommendedName>
</protein>